<protein>
    <recommendedName>
        <fullName evidence="3">DUF5709 domain-containing protein</fullName>
    </recommendedName>
</protein>
<organism evidence="1 2">
    <name type="scientific">Arthrobacter russicus</name>
    <dbReference type="NCBI Taxonomy" id="172040"/>
    <lineage>
        <taxon>Bacteria</taxon>
        <taxon>Bacillati</taxon>
        <taxon>Actinomycetota</taxon>
        <taxon>Actinomycetes</taxon>
        <taxon>Micrococcales</taxon>
        <taxon>Micrococcaceae</taxon>
        <taxon>Arthrobacter</taxon>
    </lineage>
</organism>
<evidence type="ECO:0000313" key="2">
    <source>
        <dbReference type="Proteomes" id="UP001185069"/>
    </source>
</evidence>
<dbReference type="EMBL" id="JAVDQF010000001">
    <property type="protein sequence ID" value="MDR6269627.1"/>
    <property type="molecule type" value="Genomic_DNA"/>
</dbReference>
<reference evidence="1 2" key="1">
    <citation type="submission" date="2023-07" db="EMBL/GenBank/DDBJ databases">
        <title>Sequencing the genomes of 1000 actinobacteria strains.</title>
        <authorList>
            <person name="Klenk H.-P."/>
        </authorList>
    </citation>
    <scope>NUCLEOTIDE SEQUENCE [LARGE SCALE GENOMIC DNA]</scope>
    <source>
        <strain evidence="1 2">DSM 14555</strain>
    </source>
</reference>
<evidence type="ECO:0000313" key="1">
    <source>
        <dbReference type="EMBL" id="MDR6269627.1"/>
    </source>
</evidence>
<accession>A0ABU1JE01</accession>
<sequence>MTENVDSNADGTIVNPDAVYDPELDYDAVGDLGDEANDLRFNEEEALIRQQAQPEADAD</sequence>
<name>A0ABU1JE01_9MICC</name>
<comment type="caution">
    <text evidence="1">The sequence shown here is derived from an EMBL/GenBank/DDBJ whole genome shotgun (WGS) entry which is preliminary data.</text>
</comment>
<evidence type="ECO:0008006" key="3">
    <source>
        <dbReference type="Google" id="ProtNLM"/>
    </source>
</evidence>
<proteinExistence type="predicted"/>
<keyword evidence="2" id="KW-1185">Reference proteome</keyword>
<dbReference type="RefSeq" id="WP_309798090.1">
    <property type="nucleotide sequence ID" value="NZ_BAAAHY010000005.1"/>
</dbReference>
<gene>
    <name evidence="1" type="ORF">JOE69_001865</name>
</gene>
<dbReference type="Proteomes" id="UP001185069">
    <property type="component" value="Unassembled WGS sequence"/>
</dbReference>